<evidence type="ECO:0000256" key="4">
    <source>
        <dbReference type="ARBA" id="ARBA00022614"/>
    </source>
</evidence>
<evidence type="ECO:0000313" key="6">
    <source>
        <dbReference type="EMBL" id="KAF4104442.1"/>
    </source>
</evidence>
<evidence type="ECO:0000256" key="5">
    <source>
        <dbReference type="ARBA" id="ARBA00022737"/>
    </source>
</evidence>
<keyword evidence="5" id="KW-0677">Repeat</keyword>
<dbReference type="Proteomes" id="UP000579812">
    <property type="component" value="Unassembled WGS sequence"/>
</dbReference>
<evidence type="ECO:0000256" key="3">
    <source>
        <dbReference type="ARBA" id="ARBA00022490"/>
    </source>
</evidence>
<accession>A0A7J6CF67</accession>
<dbReference type="PANTHER" id="PTHR46545">
    <property type="entry name" value="LEUCINE-RICH REPEAT-CONTAINING PROTEIN 51"/>
    <property type="match status" value="1"/>
</dbReference>
<reference evidence="6 7" key="1">
    <citation type="submission" date="2020-04" db="EMBL/GenBank/DDBJ databases">
        <title>Chromosome-level genome assembly of a cyprinid fish Onychostoma macrolepis by integration of Nanopore Sequencing, Bionano and Hi-C technology.</title>
        <authorList>
            <person name="Wang D."/>
        </authorList>
    </citation>
    <scope>NUCLEOTIDE SEQUENCE [LARGE SCALE GENOMIC DNA]</scope>
    <source>
        <strain evidence="6">SWU-2019</strain>
        <tissue evidence="6">Muscle</tissue>
    </source>
</reference>
<keyword evidence="4" id="KW-0433">Leucine-rich repeat</keyword>
<dbReference type="InterPro" id="IPR032675">
    <property type="entry name" value="LRR_dom_sf"/>
</dbReference>
<evidence type="ECO:0000313" key="7">
    <source>
        <dbReference type="Proteomes" id="UP000579812"/>
    </source>
</evidence>
<dbReference type="InterPro" id="IPR001611">
    <property type="entry name" value="Leu-rich_rpt"/>
</dbReference>
<comment type="caution">
    <text evidence="6">The sequence shown here is derived from an EMBL/GenBank/DDBJ whole genome shotgun (WGS) entry which is preliminary data.</text>
</comment>
<dbReference type="Gene3D" id="3.80.10.10">
    <property type="entry name" value="Ribonuclease Inhibitor"/>
    <property type="match status" value="1"/>
</dbReference>
<dbReference type="EMBL" id="JAAMOB010000015">
    <property type="protein sequence ID" value="KAF4104442.1"/>
    <property type="molecule type" value="Genomic_DNA"/>
</dbReference>
<dbReference type="PROSITE" id="PS51450">
    <property type="entry name" value="LRR"/>
    <property type="match status" value="1"/>
</dbReference>
<keyword evidence="7" id="KW-1185">Reference proteome</keyword>
<comment type="subcellular location">
    <subcellularLocation>
        <location evidence="1">Cytoplasm</location>
    </subcellularLocation>
</comment>
<sequence length="209" mass="23704">MPMVSMVTLLGSARTGVTQKLRWSGGWNMFGSPVDFSFRELNTVSDMLSDEPNPGTRPLKRDSEQKILSATLRLNNNFLSDLTGLMDTLSALYAEPMSLAWLDLSFNEFQHIHPVLTQLKELRLLYLHGNRICKLSEVDKLAALPFLHTITLHGNPIVTERDYRAHLIATLPRVKMIDFSAVTKQERELTSVWQRSRNPCKSIGHSKVD</sequence>
<dbReference type="GO" id="GO:0005737">
    <property type="term" value="C:cytoplasm"/>
    <property type="evidence" value="ECO:0007669"/>
    <property type="project" value="UniProtKB-SubCell"/>
</dbReference>
<evidence type="ECO:0000256" key="2">
    <source>
        <dbReference type="ARBA" id="ARBA00014223"/>
    </source>
</evidence>
<organism evidence="6 7">
    <name type="scientific">Onychostoma macrolepis</name>
    <dbReference type="NCBI Taxonomy" id="369639"/>
    <lineage>
        <taxon>Eukaryota</taxon>
        <taxon>Metazoa</taxon>
        <taxon>Chordata</taxon>
        <taxon>Craniata</taxon>
        <taxon>Vertebrata</taxon>
        <taxon>Euteleostomi</taxon>
        <taxon>Actinopterygii</taxon>
        <taxon>Neopterygii</taxon>
        <taxon>Teleostei</taxon>
        <taxon>Ostariophysi</taxon>
        <taxon>Cypriniformes</taxon>
        <taxon>Cyprinidae</taxon>
        <taxon>Acrossocheilinae</taxon>
        <taxon>Onychostoma</taxon>
    </lineage>
</organism>
<dbReference type="Pfam" id="PF14580">
    <property type="entry name" value="LRR_9"/>
    <property type="match status" value="1"/>
</dbReference>
<dbReference type="AlphaFoldDB" id="A0A7J6CF67"/>
<keyword evidence="3" id="KW-0963">Cytoplasm</keyword>
<protein>
    <recommendedName>
        <fullName evidence="2">Leucine-rich repeat-containing protein 51</fullName>
    </recommendedName>
</protein>
<evidence type="ECO:0000256" key="1">
    <source>
        <dbReference type="ARBA" id="ARBA00004496"/>
    </source>
</evidence>
<name>A0A7J6CF67_9TELE</name>
<dbReference type="SUPFAM" id="SSF52058">
    <property type="entry name" value="L domain-like"/>
    <property type="match status" value="1"/>
</dbReference>
<proteinExistence type="predicted"/>
<dbReference type="PANTHER" id="PTHR46545:SF1">
    <property type="entry name" value="LEUCINE-RICH REPEAT-CONTAINING PROTEIN 51"/>
    <property type="match status" value="1"/>
</dbReference>
<gene>
    <name evidence="6" type="ORF">G5714_015429</name>
</gene>